<sequence>MNIKRYGKTLLLALSLQLMMPAQAAMDHGVMVHNASARATFAMATTAAVYLTIMNHGEHSLTLTGVQVDGSVASEAQIHTTIMDGDMMKMRQVTEGLEIASGDMIEFKPGGYHVMLMGLVNPLKSGNTFNLTLDFAGDISKTIEVTVGTQGKPSEHHHH</sequence>
<keyword evidence="3" id="KW-1185">Reference proteome</keyword>
<dbReference type="PANTHER" id="PTHR36302:SF1">
    <property type="entry name" value="COPPER CHAPERONE PCU(A)C"/>
    <property type="match status" value="1"/>
</dbReference>
<dbReference type="Pfam" id="PF04314">
    <property type="entry name" value="PCuAC"/>
    <property type="match status" value="1"/>
</dbReference>
<protein>
    <recommendedName>
        <fullName evidence="4">Copper chaperone PCu(A)C</fullName>
    </recommendedName>
</protein>
<dbReference type="EMBL" id="MJIC01000017">
    <property type="protein sequence ID" value="OFI32422.1"/>
    <property type="molecule type" value="Genomic_DNA"/>
</dbReference>
<dbReference type="AlphaFoldDB" id="A0A1E8F927"/>
<gene>
    <name evidence="2" type="ORF">BFC17_06820</name>
</gene>
<evidence type="ECO:0000313" key="2">
    <source>
        <dbReference type="EMBL" id="OFI32422.1"/>
    </source>
</evidence>
<dbReference type="Proteomes" id="UP000176037">
    <property type="component" value="Unassembled WGS sequence"/>
</dbReference>
<accession>A0A1E8F927</accession>
<keyword evidence="1" id="KW-0732">Signal</keyword>
<dbReference type="RefSeq" id="WP_070178406.1">
    <property type="nucleotide sequence ID" value="NZ_BMJR01000007.1"/>
</dbReference>
<dbReference type="InterPro" id="IPR058248">
    <property type="entry name" value="Lxx211020-like"/>
</dbReference>
<proteinExistence type="predicted"/>
<feature type="signal peptide" evidence="1">
    <location>
        <begin position="1"/>
        <end position="24"/>
    </location>
</feature>
<evidence type="ECO:0000313" key="3">
    <source>
        <dbReference type="Proteomes" id="UP000176037"/>
    </source>
</evidence>
<comment type="caution">
    <text evidence="2">The sequence shown here is derived from an EMBL/GenBank/DDBJ whole genome shotgun (WGS) entry which is preliminary data.</text>
</comment>
<reference evidence="2 3" key="1">
    <citation type="submission" date="2016-09" db="EMBL/GenBank/DDBJ databases">
        <title>Alteromonas lipolytica, a new species isolated from sea water.</title>
        <authorList>
            <person name="Wu Y.-H."/>
            <person name="Cheng H."/>
            <person name="Xu X.-W."/>
        </authorList>
    </citation>
    <scope>NUCLEOTIDE SEQUENCE [LARGE SCALE GENOMIC DNA]</scope>
    <source>
        <strain evidence="2 3">JW12</strain>
    </source>
</reference>
<dbReference type="Gene3D" id="2.60.40.1890">
    <property type="entry name" value="PCu(A)C copper chaperone"/>
    <property type="match status" value="1"/>
</dbReference>
<dbReference type="SUPFAM" id="SSF110087">
    <property type="entry name" value="DR1885-like metal-binding protein"/>
    <property type="match status" value="1"/>
</dbReference>
<dbReference type="OrthoDB" id="9796962at2"/>
<organism evidence="2 3">
    <name type="scientific">Alteromonas lipolytica</name>
    <dbReference type="NCBI Taxonomy" id="1856405"/>
    <lineage>
        <taxon>Bacteria</taxon>
        <taxon>Pseudomonadati</taxon>
        <taxon>Pseudomonadota</taxon>
        <taxon>Gammaproteobacteria</taxon>
        <taxon>Alteromonadales</taxon>
        <taxon>Alteromonadaceae</taxon>
        <taxon>Alteromonas/Salinimonas group</taxon>
        <taxon>Alteromonas</taxon>
    </lineage>
</organism>
<dbReference type="InterPro" id="IPR007410">
    <property type="entry name" value="LpqE-like"/>
</dbReference>
<feature type="chain" id="PRO_5009213862" description="Copper chaperone PCu(A)C" evidence="1">
    <location>
        <begin position="25"/>
        <end position="159"/>
    </location>
</feature>
<evidence type="ECO:0008006" key="4">
    <source>
        <dbReference type="Google" id="ProtNLM"/>
    </source>
</evidence>
<dbReference type="PANTHER" id="PTHR36302">
    <property type="entry name" value="BLR7088 PROTEIN"/>
    <property type="match status" value="1"/>
</dbReference>
<evidence type="ECO:0000256" key="1">
    <source>
        <dbReference type="SAM" id="SignalP"/>
    </source>
</evidence>
<dbReference type="InterPro" id="IPR036182">
    <property type="entry name" value="PCuAC_sf"/>
</dbReference>
<dbReference type="STRING" id="1856405.BFC17_06820"/>
<name>A0A1E8F927_9ALTE</name>